<dbReference type="InterPro" id="IPR001279">
    <property type="entry name" value="Metallo-B-lactamas"/>
</dbReference>
<accession>A0ABV9F6L7</accession>
<dbReference type="PANTHER" id="PTHR42663">
    <property type="entry name" value="HYDROLASE C777.06C-RELATED-RELATED"/>
    <property type="match status" value="1"/>
</dbReference>
<evidence type="ECO:0000313" key="5">
    <source>
        <dbReference type="EMBL" id="MFC4596723.1"/>
    </source>
</evidence>
<dbReference type="PANTHER" id="PTHR42663:SF6">
    <property type="entry name" value="HYDROLASE C777.06C-RELATED"/>
    <property type="match status" value="1"/>
</dbReference>
<dbReference type="Proteomes" id="UP001596028">
    <property type="component" value="Unassembled WGS sequence"/>
</dbReference>
<proteinExistence type="predicted"/>
<comment type="catalytic activity">
    <reaction evidence="1">
        <text>3',5'-cyclic CMP + H2O = CMP + H(+)</text>
        <dbReference type="Rhea" id="RHEA:72675"/>
        <dbReference type="ChEBI" id="CHEBI:15377"/>
        <dbReference type="ChEBI" id="CHEBI:15378"/>
        <dbReference type="ChEBI" id="CHEBI:58003"/>
        <dbReference type="ChEBI" id="CHEBI:60377"/>
    </reaction>
    <physiologicalReaction direction="left-to-right" evidence="1">
        <dbReference type="Rhea" id="RHEA:72676"/>
    </physiologicalReaction>
</comment>
<dbReference type="RefSeq" id="WP_378091143.1">
    <property type="nucleotide sequence ID" value="NZ_JBHSEP010000001.1"/>
</dbReference>
<evidence type="ECO:0000256" key="3">
    <source>
        <dbReference type="ARBA" id="ARBA00048505"/>
    </source>
</evidence>
<dbReference type="InterPro" id="IPR036866">
    <property type="entry name" value="RibonucZ/Hydroxyglut_hydro"/>
</dbReference>
<protein>
    <submittedName>
        <fullName evidence="5">MBL fold metallo-hydrolase</fullName>
    </submittedName>
</protein>
<feature type="domain" description="Metallo-beta-lactamase" evidence="4">
    <location>
        <begin position="46"/>
        <end position="247"/>
    </location>
</feature>
<comment type="catalytic activity">
    <reaction evidence="3">
        <text>3',5'-cyclic UMP + H2O = UMP + H(+)</text>
        <dbReference type="Rhea" id="RHEA:70575"/>
        <dbReference type="ChEBI" id="CHEBI:15377"/>
        <dbReference type="ChEBI" id="CHEBI:15378"/>
        <dbReference type="ChEBI" id="CHEBI:57865"/>
        <dbReference type="ChEBI" id="CHEBI:184387"/>
    </reaction>
    <physiologicalReaction direction="left-to-right" evidence="3">
        <dbReference type="Rhea" id="RHEA:70576"/>
    </physiologicalReaction>
</comment>
<organism evidence="5 6">
    <name type="scientific">Cohnella hongkongensis</name>
    <dbReference type="NCBI Taxonomy" id="178337"/>
    <lineage>
        <taxon>Bacteria</taxon>
        <taxon>Bacillati</taxon>
        <taxon>Bacillota</taxon>
        <taxon>Bacilli</taxon>
        <taxon>Bacillales</taxon>
        <taxon>Paenibacillaceae</taxon>
        <taxon>Cohnella</taxon>
    </lineage>
</organism>
<dbReference type="SUPFAM" id="SSF56281">
    <property type="entry name" value="Metallo-hydrolase/oxidoreductase"/>
    <property type="match status" value="1"/>
</dbReference>
<dbReference type="Pfam" id="PF12706">
    <property type="entry name" value="Lactamase_B_2"/>
    <property type="match status" value="1"/>
</dbReference>
<comment type="caution">
    <text evidence="5">The sequence shown here is derived from an EMBL/GenBank/DDBJ whole genome shotgun (WGS) entry which is preliminary data.</text>
</comment>
<comment type="function">
    <text evidence="2">Counteracts the endogenous Pycsar antiviral defense system. Phosphodiesterase that enables metal-dependent hydrolysis of host cyclic nucleotide Pycsar defense signals such as cCMP and cUMP.</text>
</comment>
<keyword evidence="6" id="KW-1185">Reference proteome</keyword>
<evidence type="ECO:0000259" key="4">
    <source>
        <dbReference type="Pfam" id="PF12706"/>
    </source>
</evidence>
<sequence length="278" mass="31505">MRFQYLGTGASEGFPAMFCECEVCRRALQAGGRNVKRRSNVLINDTVLVDVSPDLYGQKLAFGLNLAKVESIVVTHADEDHFDIFSLMLRGKPNYCTIDYEQGGVQQVQVYGCKPVETLFYQGVNKKLKGYLEQLAFHYVEPFVPFAASELIFTPLIANHRRDEMCYIYMIEGEGRRILYANDTDAISEQNYERIAGLHFDLVSMDCARGVLPGDGHMGLGENVEMRRKLEQYGCISERTRYLLTHISHMCGMTHDELAVEAKKHGFEMAYDGLVVEL</sequence>
<dbReference type="Gene3D" id="3.60.15.10">
    <property type="entry name" value="Ribonuclease Z/Hydroxyacylglutathione hydrolase-like"/>
    <property type="match status" value="1"/>
</dbReference>
<gene>
    <name evidence="5" type="ORF">ACFO3S_00605</name>
</gene>
<evidence type="ECO:0000256" key="1">
    <source>
        <dbReference type="ARBA" id="ARBA00034221"/>
    </source>
</evidence>
<evidence type="ECO:0000256" key="2">
    <source>
        <dbReference type="ARBA" id="ARBA00034301"/>
    </source>
</evidence>
<dbReference type="EMBL" id="JBHSEP010000001">
    <property type="protein sequence ID" value="MFC4596723.1"/>
    <property type="molecule type" value="Genomic_DNA"/>
</dbReference>
<name>A0ABV9F6L7_9BACL</name>
<reference evidence="6" key="1">
    <citation type="journal article" date="2019" name="Int. J. Syst. Evol. Microbiol.">
        <title>The Global Catalogue of Microorganisms (GCM) 10K type strain sequencing project: providing services to taxonomists for standard genome sequencing and annotation.</title>
        <authorList>
            <consortium name="The Broad Institute Genomics Platform"/>
            <consortium name="The Broad Institute Genome Sequencing Center for Infectious Disease"/>
            <person name="Wu L."/>
            <person name="Ma J."/>
        </authorList>
    </citation>
    <scope>NUCLEOTIDE SEQUENCE [LARGE SCALE GENOMIC DNA]</scope>
    <source>
        <strain evidence="6">CCUG 49571</strain>
    </source>
</reference>
<evidence type="ECO:0000313" key="6">
    <source>
        <dbReference type="Proteomes" id="UP001596028"/>
    </source>
</evidence>